<gene>
    <name evidence="11" type="primary">cheB_1</name>
    <name evidence="6" type="synonym">cheB</name>
    <name evidence="11" type="ORF">AN618_04400</name>
</gene>
<accession>A0A140LCU9</accession>
<keyword evidence="1 6" id="KW-0963">Cytoplasm</keyword>
<dbReference type="OrthoDB" id="9793421at2"/>
<dbReference type="InterPro" id="IPR000673">
    <property type="entry name" value="Sig_transdc_resp-reg_Me-estase"/>
</dbReference>
<evidence type="ECO:0000313" key="11">
    <source>
        <dbReference type="EMBL" id="KXG78374.1"/>
    </source>
</evidence>
<dbReference type="CDD" id="cd17541">
    <property type="entry name" value="REC_CheB-like"/>
    <property type="match status" value="1"/>
</dbReference>
<comment type="catalytic activity">
    <reaction evidence="6">
        <text>L-glutaminyl-[protein] + H2O = L-glutamyl-[protein] + NH4(+)</text>
        <dbReference type="Rhea" id="RHEA:16441"/>
        <dbReference type="Rhea" id="RHEA-COMP:10207"/>
        <dbReference type="Rhea" id="RHEA-COMP:10208"/>
        <dbReference type="ChEBI" id="CHEBI:15377"/>
        <dbReference type="ChEBI" id="CHEBI:28938"/>
        <dbReference type="ChEBI" id="CHEBI:29973"/>
        <dbReference type="ChEBI" id="CHEBI:30011"/>
        <dbReference type="EC" id="3.5.1.44"/>
    </reaction>
</comment>
<dbReference type="EC" id="3.1.1.61" evidence="6"/>
<feature type="domain" description="CheB-type methylesterase" evidence="10">
    <location>
        <begin position="153"/>
        <end position="340"/>
    </location>
</feature>
<feature type="active site" evidence="6 7">
    <location>
        <position position="160"/>
    </location>
</feature>
<dbReference type="CDD" id="cd16432">
    <property type="entry name" value="CheB_Rec"/>
    <property type="match status" value="1"/>
</dbReference>
<dbReference type="PROSITE" id="PS50110">
    <property type="entry name" value="RESPONSE_REGULATORY"/>
    <property type="match status" value="1"/>
</dbReference>
<evidence type="ECO:0000313" key="12">
    <source>
        <dbReference type="Proteomes" id="UP000070427"/>
    </source>
</evidence>
<dbReference type="AlphaFoldDB" id="A0A140LCU9"/>
<feature type="modified residue" description="4-aspartylphosphate" evidence="6 8">
    <location>
        <position position="54"/>
    </location>
</feature>
<comment type="function">
    <text evidence="6">Involved in chemotaxis. Part of a chemotaxis signal transduction system that modulates chemotaxis in response to various stimuli. Catalyzes the demethylation of specific methylglutamate residues introduced into the chemoreceptors (methyl-accepting chemotaxis proteins or MCP) by CheR. Also mediates the irreversible deamidation of specific glutamine residues to glutamic acid.</text>
</comment>
<dbReference type="PANTHER" id="PTHR42872:SF6">
    <property type="entry name" value="PROTEIN-GLUTAMATE METHYLESTERASE_PROTEIN-GLUTAMINE GLUTAMINASE"/>
    <property type="match status" value="1"/>
</dbReference>
<comment type="PTM">
    <text evidence="6">Phosphorylated by CheA. Phosphorylation of the N-terminal regulatory domain activates the methylesterase activity.</text>
</comment>
<keyword evidence="12" id="KW-1185">Reference proteome</keyword>
<comment type="subcellular location">
    <subcellularLocation>
        <location evidence="6">Cytoplasm</location>
    </subcellularLocation>
</comment>
<dbReference type="Gene3D" id="3.40.50.2300">
    <property type="match status" value="1"/>
</dbReference>
<comment type="function">
    <text evidence="4">May play the central regulatory role in sporulation. It may be an element of the effector pathway responsible for the activation of sporulation genes in response to nutritional stress. Spo0A may act in concert with spo0H (a sigma factor) to control the expression of some genes that are critical to the sporulation process.</text>
</comment>
<dbReference type="InterPro" id="IPR008248">
    <property type="entry name" value="CheB-like"/>
</dbReference>
<comment type="similarity">
    <text evidence="6">Belongs to the CheB family.</text>
</comment>
<dbReference type="PATRIC" id="fig|520764.3.peg.464"/>
<evidence type="ECO:0000256" key="8">
    <source>
        <dbReference type="PROSITE-ProRule" id="PRU00169"/>
    </source>
</evidence>
<comment type="caution">
    <text evidence="11">The sequence shown here is derived from an EMBL/GenBank/DDBJ whole genome shotgun (WGS) entry which is preliminary data.</text>
</comment>
<dbReference type="PANTHER" id="PTHR42872">
    <property type="entry name" value="PROTEIN-GLUTAMATE METHYLESTERASE/PROTEIN-GLUTAMINE GLUTAMINASE"/>
    <property type="match status" value="1"/>
</dbReference>
<keyword evidence="6 8" id="KW-0597">Phosphoprotein</keyword>
<dbReference type="PIRSF" id="PIRSF000876">
    <property type="entry name" value="RR_chemtxs_CheB"/>
    <property type="match status" value="1"/>
</dbReference>
<dbReference type="HAMAP" id="MF_00099">
    <property type="entry name" value="CheB_chemtxs"/>
    <property type="match status" value="1"/>
</dbReference>
<dbReference type="InterPro" id="IPR011006">
    <property type="entry name" value="CheY-like_superfamily"/>
</dbReference>
<keyword evidence="2 6" id="KW-0145">Chemotaxis</keyword>
<dbReference type="Pfam" id="PF01339">
    <property type="entry name" value="CheB_methylest"/>
    <property type="match status" value="1"/>
</dbReference>
<dbReference type="InterPro" id="IPR001789">
    <property type="entry name" value="Sig_transdc_resp-reg_receiver"/>
</dbReference>
<dbReference type="RefSeq" id="WP_066351519.1">
    <property type="nucleotide sequence ID" value="NZ_LOED01000003.1"/>
</dbReference>
<organism evidence="11 12">
    <name type="scientific">Fervidicola ferrireducens</name>
    <dbReference type="NCBI Taxonomy" id="520764"/>
    <lineage>
        <taxon>Bacteria</taxon>
        <taxon>Bacillati</taxon>
        <taxon>Bacillota</taxon>
        <taxon>Clostridia</taxon>
        <taxon>Thermosediminibacterales</taxon>
        <taxon>Thermosediminibacteraceae</taxon>
        <taxon>Fervidicola</taxon>
    </lineage>
</organism>
<sequence>MIKVLVVDDSALMRLIIKDVLEKDPDIKVVDTAKNGSEALEKAQKLRPDVITMDVNMPGMDGLSALEKIKEKRLGNVLMLSSETKKGADVTLRALELGAFDFVAKPQGVRLGLKDFEEELIAKVKAGARTIGSSKENPVKMPEEYILSDGDMKAVVIGISTGGPRSIMKVLPYLPARLNAAVFLVQHMPPAFTGPFAKRLDEQCAMKVVEAEDGMEIKPGVCYVGKGGYNLLVTEEGKKKKIVLTDSPKHRFMPSADVTMESVLSLFGKDTVGVLMTGMGDDGAEAMVKIRKSGGRTIAESPETAVIFGMPRVAIEKSGAEFVLPNYEIASKIIELVGVRKESG</sequence>
<feature type="domain" description="Response regulatory" evidence="9">
    <location>
        <begin position="3"/>
        <end position="120"/>
    </location>
</feature>
<dbReference type="SMART" id="SM00448">
    <property type="entry name" value="REC"/>
    <property type="match status" value="1"/>
</dbReference>
<evidence type="ECO:0000256" key="3">
    <source>
        <dbReference type="ARBA" id="ARBA00022801"/>
    </source>
</evidence>
<dbReference type="NCBIfam" id="NF001965">
    <property type="entry name" value="PRK00742.1"/>
    <property type="match status" value="1"/>
</dbReference>
<dbReference type="GO" id="GO:0005737">
    <property type="term" value="C:cytoplasm"/>
    <property type="evidence" value="ECO:0007669"/>
    <property type="project" value="UniProtKB-SubCell"/>
</dbReference>
<dbReference type="SUPFAM" id="SSF52738">
    <property type="entry name" value="Methylesterase CheB, C-terminal domain"/>
    <property type="match status" value="1"/>
</dbReference>
<dbReference type="STRING" id="520764.AN618_04400"/>
<dbReference type="GO" id="GO:0000156">
    <property type="term" value="F:phosphorelay response regulator activity"/>
    <property type="evidence" value="ECO:0007669"/>
    <property type="project" value="InterPro"/>
</dbReference>
<dbReference type="SUPFAM" id="SSF52172">
    <property type="entry name" value="CheY-like"/>
    <property type="match status" value="1"/>
</dbReference>
<dbReference type="GO" id="GO:0006935">
    <property type="term" value="P:chemotaxis"/>
    <property type="evidence" value="ECO:0007669"/>
    <property type="project" value="UniProtKB-UniRule"/>
</dbReference>
<dbReference type="EMBL" id="LOED01000003">
    <property type="protein sequence ID" value="KXG78374.1"/>
    <property type="molecule type" value="Genomic_DNA"/>
</dbReference>
<name>A0A140LCU9_9FIRM</name>
<feature type="active site" evidence="6 7">
    <location>
        <position position="282"/>
    </location>
</feature>
<dbReference type="PROSITE" id="PS50122">
    <property type="entry name" value="CHEB"/>
    <property type="match status" value="1"/>
</dbReference>
<evidence type="ECO:0000256" key="6">
    <source>
        <dbReference type="HAMAP-Rule" id="MF_00099"/>
    </source>
</evidence>
<dbReference type="Gene3D" id="3.40.50.180">
    <property type="entry name" value="Methylesterase CheB, C-terminal domain"/>
    <property type="match status" value="1"/>
</dbReference>
<dbReference type="EC" id="3.5.1.44" evidence="6"/>
<dbReference type="InParanoid" id="A0A140LCU9"/>
<evidence type="ECO:0000256" key="4">
    <source>
        <dbReference type="ARBA" id="ARBA00024867"/>
    </source>
</evidence>
<dbReference type="Proteomes" id="UP000070427">
    <property type="component" value="Unassembled WGS sequence"/>
</dbReference>
<evidence type="ECO:0000256" key="1">
    <source>
        <dbReference type="ARBA" id="ARBA00022490"/>
    </source>
</evidence>
<evidence type="ECO:0000256" key="5">
    <source>
        <dbReference type="ARBA" id="ARBA00048267"/>
    </source>
</evidence>
<dbReference type="InterPro" id="IPR035909">
    <property type="entry name" value="CheB_C"/>
</dbReference>
<evidence type="ECO:0000259" key="9">
    <source>
        <dbReference type="PROSITE" id="PS50110"/>
    </source>
</evidence>
<dbReference type="GO" id="GO:0050568">
    <property type="term" value="F:protein-glutamine glutaminase activity"/>
    <property type="evidence" value="ECO:0007669"/>
    <property type="project" value="UniProtKB-UniRule"/>
</dbReference>
<comment type="domain">
    <text evidence="6">Contains a C-terminal catalytic domain, and an N-terminal region which modulates catalytic activity.</text>
</comment>
<dbReference type="GO" id="GO:0008984">
    <property type="term" value="F:protein-glutamate methylesterase activity"/>
    <property type="evidence" value="ECO:0007669"/>
    <property type="project" value="UniProtKB-UniRule"/>
</dbReference>
<evidence type="ECO:0000256" key="7">
    <source>
        <dbReference type="PROSITE-ProRule" id="PRU00050"/>
    </source>
</evidence>
<proteinExistence type="inferred from homology"/>
<reference evidence="11 12" key="1">
    <citation type="submission" date="2015-12" db="EMBL/GenBank/DDBJ databases">
        <title>Draft genome sequnece of Fervidicola ferrireducens strain Y170.</title>
        <authorList>
            <person name="Patel B.K."/>
        </authorList>
    </citation>
    <scope>NUCLEOTIDE SEQUENCE [LARGE SCALE GENOMIC DNA]</scope>
    <source>
        <strain evidence="11 12">Y170</strain>
    </source>
</reference>
<feature type="active site" evidence="6 7">
    <location>
        <position position="187"/>
    </location>
</feature>
<evidence type="ECO:0000256" key="2">
    <source>
        <dbReference type="ARBA" id="ARBA00022500"/>
    </source>
</evidence>
<protein>
    <recommendedName>
        <fullName evidence="6">Protein-glutamate methylesterase/protein-glutamine glutaminase</fullName>
        <ecNumber evidence="6">3.1.1.61</ecNumber>
        <ecNumber evidence="6">3.5.1.44</ecNumber>
    </recommendedName>
</protein>
<keyword evidence="3 6" id="KW-0378">Hydrolase</keyword>
<dbReference type="Pfam" id="PF00072">
    <property type="entry name" value="Response_reg"/>
    <property type="match status" value="1"/>
</dbReference>
<comment type="catalytic activity">
    <reaction evidence="5 6">
        <text>[protein]-L-glutamate 5-O-methyl ester + H2O = L-glutamyl-[protein] + methanol + H(+)</text>
        <dbReference type="Rhea" id="RHEA:23236"/>
        <dbReference type="Rhea" id="RHEA-COMP:10208"/>
        <dbReference type="Rhea" id="RHEA-COMP:10311"/>
        <dbReference type="ChEBI" id="CHEBI:15377"/>
        <dbReference type="ChEBI" id="CHEBI:15378"/>
        <dbReference type="ChEBI" id="CHEBI:17790"/>
        <dbReference type="ChEBI" id="CHEBI:29973"/>
        <dbReference type="ChEBI" id="CHEBI:82795"/>
        <dbReference type="EC" id="3.1.1.61"/>
    </reaction>
</comment>
<dbReference type="FunCoup" id="A0A140LCU9">
    <property type="interactions" value="156"/>
</dbReference>
<evidence type="ECO:0000259" key="10">
    <source>
        <dbReference type="PROSITE" id="PS50122"/>
    </source>
</evidence>